<dbReference type="InterPro" id="IPR003029">
    <property type="entry name" value="S1_domain"/>
</dbReference>
<dbReference type="SUPFAM" id="SSF50249">
    <property type="entry name" value="Nucleic acid-binding proteins"/>
    <property type="match status" value="1"/>
</dbReference>
<protein>
    <recommendedName>
        <fullName evidence="4">Ribonuclease G</fullName>
    </recommendedName>
</protein>
<dbReference type="CDD" id="cd04453">
    <property type="entry name" value="S1_RNase_E"/>
    <property type="match status" value="1"/>
</dbReference>
<evidence type="ECO:0000313" key="17">
    <source>
        <dbReference type="EMBL" id="UVW35562.1"/>
    </source>
</evidence>
<keyword evidence="5" id="KW-0963">Cytoplasm</keyword>
<keyword evidence="18" id="KW-1185">Reference proteome</keyword>
<evidence type="ECO:0000256" key="2">
    <source>
        <dbReference type="ARBA" id="ARBA00004496"/>
    </source>
</evidence>
<gene>
    <name evidence="17" type="primary">rng</name>
    <name evidence="17" type="ORF">NYF23_02860</name>
</gene>
<keyword evidence="11" id="KW-0699">rRNA-binding</keyword>
<proteinExistence type="inferred from homology"/>
<evidence type="ECO:0000256" key="12">
    <source>
        <dbReference type="ARBA" id="ARBA00022759"/>
    </source>
</evidence>
<comment type="subcellular location">
    <subcellularLocation>
        <location evidence="2">Cytoplasm</location>
    </subcellularLocation>
</comment>
<dbReference type="Gene3D" id="2.40.50.140">
    <property type="entry name" value="Nucleic acid-binding proteins"/>
    <property type="match status" value="1"/>
</dbReference>
<dbReference type="Gene3D" id="3.40.1260.20">
    <property type="entry name" value="Ribonuclease E, catalytic domain"/>
    <property type="match status" value="1"/>
</dbReference>
<dbReference type="PROSITE" id="PS50126">
    <property type="entry name" value="S1"/>
    <property type="match status" value="1"/>
</dbReference>
<dbReference type="InterPro" id="IPR004659">
    <property type="entry name" value="RNase_E/G"/>
</dbReference>
<evidence type="ECO:0000256" key="15">
    <source>
        <dbReference type="ARBA" id="ARBA00022884"/>
    </source>
</evidence>
<comment type="cofactor">
    <cofactor evidence="1">
        <name>Mg(2+)</name>
        <dbReference type="ChEBI" id="CHEBI:18420"/>
    </cofactor>
</comment>
<dbReference type="NCBIfam" id="NF008689">
    <property type="entry name" value="PRK11712.1"/>
    <property type="match status" value="1"/>
</dbReference>
<keyword evidence="8" id="KW-0819">tRNA processing</keyword>
<dbReference type="GO" id="GO:0016787">
    <property type="term" value="F:hydrolase activity"/>
    <property type="evidence" value="ECO:0007669"/>
    <property type="project" value="UniProtKB-KW"/>
</dbReference>
<evidence type="ECO:0000256" key="7">
    <source>
        <dbReference type="ARBA" id="ARBA00022555"/>
    </source>
</evidence>
<dbReference type="PANTHER" id="PTHR30001:SF0">
    <property type="entry name" value="RIBONUCLEASE G"/>
    <property type="match status" value="1"/>
</dbReference>
<accession>A0ABY5TNY9</accession>
<evidence type="ECO:0000256" key="14">
    <source>
        <dbReference type="ARBA" id="ARBA00022842"/>
    </source>
</evidence>
<dbReference type="InterPro" id="IPR048583">
    <property type="entry name" value="RNase_E_G_thioredoxin-like"/>
</dbReference>
<evidence type="ECO:0000256" key="10">
    <source>
        <dbReference type="ARBA" id="ARBA00022723"/>
    </source>
</evidence>
<evidence type="ECO:0000256" key="3">
    <source>
        <dbReference type="ARBA" id="ARBA00005663"/>
    </source>
</evidence>
<dbReference type="Pfam" id="PF20833">
    <property type="entry name" value="RNase_E_G_Thio"/>
    <property type="match status" value="1"/>
</dbReference>
<evidence type="ECO:0000256" key="5">
    <source>
        <dbReference type="ARBA" id="ARBA00022490"/>
    </source>
</evidence>
<sequence>MSQELLVNITPMETRVALVENGVPQEIFIERNNKRGLVGNIYKGKVVRVLPGMQAAFIDIGEARTAFLHIDDLLPRKTKLNAMDTGEPDIRKLLHDGQQIAVQVIKDPVGTKGARLSAQLSVASHYLVYMVEGKHLGVSQRIESDEERERLKLMLSTIVDEVIAEEGAKSPLSGGYILRTAADGAEEAELRNTVRFLRRLWQDILQRKISAKAPCCLYEDLPLYKRVLRDMVGTEVEKISVDSREVYDKLTHFGNKFNPDMVRLLEHYPGERPLFYMYAIEEEIAKALQRKVMLKSGGHIVFDQTEAMSTIDVNTGAFVGHRNLEETIYKTNLEAAVVIARQMRIRNLGGIIIIDFIDMHSVEHRRQVLRALEKALARDPVRTTISGVTELGLVQTTRKRTSQSLGQILCEECPTCFGRGYVKSAESMSYEILRDILRVARAYECDSLRVLASAPVIERLTDEDSSQVADLELFINCSIQFRVESLYALEQFDIIPV</sequence>
<evidence type="ECO:0000259" key="16">
    <source>
        <dbReference type="PROSITE" id="PS50126"/>
    </source>
</evidence>
<keyword evidence="6" id="KW-0698">rRNA processing</keyword>
<dbReference type="Pfam" id="PF10150">
    <property type="entry name" value="RNase_E_G"/>
    <property type="match status" value="1"/>
</dbReference>
<evidence type="ECO:0000256" key="11">
    <source>
        <dbReference type="ARBA" id="ARBA00022730"/>
    </source>
</evidence>
<evidence type="ECO:0000256" key="4">
    <source>
        <dbReference type="ARBA" id="ARBA00017719"/>
    </source>
</evidence>
<dbReference type="NCBIfam" id="TIGR00757">
    <property type="entry name" value="RNaseEG"/>
    <property type="match status" value="1"/>
</dbReference>
<evidence type="ECO:0000313" key="18">
    <source>
        <dbReference type="Proteomes" id="UP001059934"/>
    </source>
</evidence>
<keyword evidence="12" id="KW-0255">Endonuclease</keyword>
<dbReference type="PANTHER" id="PTHR30001">
    <property type="entry name" value="RIBONUCLEASE"/>
    <property type="match status" value="1"/>
</dbReference>
<dbReference type="SMART" id="SM00316">
    <property type="entry name" value="S1"/>
    <property type="match status" value="1"/>
</dbReference>
<evidence type="ECO:0000256" key="6">
    <source>
        <dbReference type="ARBA" id="ARBA00022552"/>
    </source>
</evidence>
<dbReference type="InterPro" id="IPR019307">
    <property type="entry name" value="RNA-bd_AU-1/RNase_E/G"/>
</dbReference>
<dbReference type="InterPro" id="IPR012340">
    <property type="entry name" value="NA-bd_OB-fold"/>
</dbReference>
<dbReference type="Proteomes" id="UP001059934">
    <property type="component" value="Chromosome"/>
</dbReference>
<reference evidence="17" key="1">
    <citation type="submission" date="2022-08" db="EMBL/GenBank/DDBJ databases">
        <title>Catabolic pathway analysis in culturable SAR92 clade bacteria reveals their overlooked roles in DMSP degradation in coastal seas.</title>
        <authorList>
            <person name="He X."/>
            <person name="Zhang X."/>
            <person name="Zhang Y."/>
        </authorList>
    </citation>
    <scope>NUCLEOTIDE SEQUENCE</scope>
    <source>
        <strain evidence="17">H455</strain>
    </source>
</reference>
<keyword evidence="13 17" id="KW-0378">Hydrolase</keyword>
<keyword evidence="9" id="KW-0540">Nuclease</keyword>
<keyword evidence="15" id="KW-0694">RNA-binding</keyword>
<name>A0ABY5TNY9_9GAMM</name>
<comment type="similarity">
    <text evidence="3">Belongs to the RNase E/G family. RNase G subfamily.</text>
</comment>
<evidence type="ECO:0000256" key="8">
    <source>
        <dbReference type="ARBA" id="ARBA00022694"/>
    </source>
</evidence>
<keyword evidence="7" id="KW-0820">tRNA-binding</keyword>
<evidence type="ECO:0000256" key="9">
    <source>
        <dbReference type="ARBA" id="ARBA00022722"/>
    </source>
</evidence>
<evidence type="ECO:0000256" key="1">
    <source>
        <dbReference type="ARBA" id="ARBA00001946"/>
    </source>
</evidence>
<organism evidence="17 18">
    <name type="scientific">SAR92 clade bacterium H455</name>
    <dbReference type="NCBI Taxonomy" id="2974818"/>
    <lineage>
        <taxon>Bacteria</taxon>
        <taxon>Pseudomonadati</taxon>
        <taxon>Pseudomonadota</taxon>
        <taxon>Gammaproteobacteria</taxon>
        <taxon>Cellvibrionales</taxon>
        <taxon>Porticoccaceae</taxon>
        <taxon>SAR92 clade</taxon>
    </lineage>
</organism>
<evidence type="ECO:0000256" key="13">
    <source>
        <dbReference type="ARBA" id="ARBA00022801"/>
    </source>
</evidence>
<keyword evidence="14" id="KW-0460">Magnesium</keyword>
<keyword evidence="10" id="KW-0479">Metal-binding</keyword>
<feature type="domain" description="S1 motif" evidence="16">
    <location>
        <begin position="39"/>
        <end position="119"/>
    </location>
</feature>
<dbReference type="EMBL" id="CP103416">
    <property type="protein sequence ID" value="UVW35562.1"/>
    <property type="molecule type" value="Genomic_DNA"/>
</dbReference>